<dbReference type="AlphaFoldDB" id="A0A0F3RRP5"/>
<proteinExistence type="predicted"/>
<dbReference type="RefSeq" id="WP_045807414.1">
    <property type="nucleotide sequence ID" value="NZ_BJZI01000060.1"/>
</dbReference>
<evidence type="ECO:0000313" key="3">
    <source>
        <dbReference type="Proteomes" id="UP000033491"/>
    </source>
</evidence>
<dbReference type="STRING" id="216463.VC81_07280"/>
<evidence type="ECO:0000313" key="2">
    <source>
        <dbReference type="EMBL" id="KJW12698.1"/>
    </source>
</evidence>
<organism evidence="2 3">
    <name type="scientific">Levilactobacillus spicheri</name>
    <dbReference type="NCBI Taxonomy" id="216463"/>
    <lineage>
        <taxon>Bacteria</taxon>
        <taxon>Bacillati</taxon>
        <taxon>Bacillota</taxon>
        <taxon>Bacilli</taxon>
        <taxon>Lactobacillales</taxon>
        <taxon>Lactobacillaceae</taxon>
        <taxon>Levilactobacillus</taxon>
    </lineage>
</organism>
<dbReference type="Proteomes" id="UP000033491">
    <property type="component" value="Unassembled WGS sequence"/>
</dbReference>
<keyword evidence="4" id="KW-1185">Reference proteome</keyword>
<evidence type="ECO:0000313" key="1">
    <source>
        <dbReference type="EMBL" id="GEO67889.1"/>
    </source>
</evidence>
<dbReference type="OrthoDB" id="2319889at2"/>
<name>A0A0F3RRP5_9LACO</name>
<sequence length="80" mass="8783">MVQKVQTLPLVDRLVAGKHVTLVLADGRKVHIEPEIVAGQLTGNYLSSVLPAIRYDDPRIILKETLTALDVQHATVTDVE</sequence>
<gene>
    <name evidence="1" type="ORF">LSP04_23080</name>
    <name evidence="2" type="ORF">VC81_07280</name>
</gene>
<protein>
    <submittedName>
        <fullName evidence="2">Uncharacterized protein</fullName>
    </submittedName>
</protein>
<comment type="caution">
    <text evidence="2">The sequence shown here is derived from an EMBL/GenBank/DDBJ whole genome shotgun (WGS) entry which is preliminary data.</text>
</comment>
<dbReference type="EMBL" id="JZCR01000018">
    <property type="protein sequence ID" value="KJW12698.1"/>
    <property type="molecule type" value="Genomic_DNA"/>
</dbReference>
<dbReference type="PATRIC" id="fig|216463.3.peg.563"/>
<evidence type="ECO:0000313" key="4">
    <source>
        <dbReference type="Proteomes" id="UP000321691"/>
    </source>
</evidence>
<reference evidence="2 3" key="1">
    <citation type="submission" date="2015-03" db="EMBL/GenBank/DDBJ databases">
        <authorList>
            <person name="Zheng J."/>
            <person name="Ganezle M."/>
        </authorList>
    </citation>
    <scope>NUCLEOTIDE SEQUENCE [LARGE SCALE GENOMIC DNA]</scope>
    <source>
        <strain evidence="2 3">LP38</strain>
    </source>
</reference>
<accession>A0A0F3RRP5</accession>
<dbReference type="EMBL" id="BJZI01000060">
    <property type="protein sequence ID" value="GEO67889.1"/>
    <property type="molecule type" value="Genomic_DNA"/>
</dbReference>
<dbReference type="Proteomes" id="UP000321691">
    <property type="component" value="Unassembled WGS sequence"/>
</dbReference>
<reference evidence="1 4" key="2">
    <citation type="submission" date="2019-07" db="EMBL/GenBank/DDBJ databases">
        <title>Whole genome shotgun sequence of Lactobacillus spicheri NBRC 107155.</title>
        <authorList>
            <person name="Hosoyama A."/>
            <person name="Uohara A."/>
            <person name="Ohji S."/>
            <person name="Ichikawa N."/>
        </authorList>
    </citation>
    <scope>NUCLEOTIDE SEQUENCE [LARGE SCALE GENOMIC DNA]</scope>
    <source>
        <strain evidence="1 4">NBRC 107155</strain>
    </source>
</reference>